<dbReference type="Gene3D" id="3.40.50.2300">
    <property type="match status" value="1"/>
</dbReference>
<dbReference type="PROSITE" id="PS50930">
    <property type="entry name" value="HTH_LYTTR"/>
    <property type="match status" value="1"/>
</dbReference>
<protein>
    <recommendedName>
        <fullName evidence="1">Stage 0 sporulation protein A homolog</fullName>
    </recommendedName>
</protein>
<dbReference type="Gene3D" id="2.40.50.1020">
    <property type="entry name" value="LytTr DNA-binding domain"/>
    <property type="match status" value="1"/>
</dbReference>
<accession>A0A9D1W0T4</accession>
<dbReference type="Proteomes" id="UP000886847">
    <property type="component" value="Unassembled WGS sequence"/>
</dbReference>
<evidence type="ECO:0000259" key="4">
    <source>
        <dbReference type="PROSITE" id="PS50110"/>
    </source>
</evidence>
<dbReference type="SUPFAM" id="SSF52172">
    <property type="entry name" value="CheY-like"/>
    <property type="match status" value="1"/>
</dbReference>
<keyword evidence="3" id="KW-0597">Phosphoprotein</keyword>
<dbReference type="SMART" id="SM00448">
    <property type="entry name" value="REC"/>
    <property type="match status" value="1"/>
</dbReference>
<feature type="modified residue" description="4-aspartylphosphate" evidence="3">
    <location>
        <position position="59"/>
    </location>
</feature>
<dbReference type="InterPro" id="IPR007492">
    <property type="entry name" value="LytTR_DNA-bd_dom"/>
</dbReference>
<feature type="domain" description="Response regulatory" evidence="4">
    <location>
        <begin position="3"/>
        <end position="122"/>
    </location>
</feature>
<dbReference type="GO" id="GO:0003677">
    <property type="term" value="F:DNA binding"/>
    <property type="evidence" value="ECO:0007669"/>
    <property type="project" value="UniProtKB-KW"/>
</dbReference>
<comment type="function">
    <text evidence="2">May play the central regulatory role in sporulation. It may be an element of the effector pathway responsible for the activation of sporulation genes in response to nutritional stress. Spo0A may act in concert with spo0H (a sigma factor) to control the expression of some genes that are critical to the sporulation process.</text>
</comment>
<keyword evidence="6" id="KW-0238">DNA-binding</keyword>
<dbReference type="PANTHER" id="PTHR37299">
    <property type="entry name" value="TRANSCRIPTIONAL REGULATOR-RELATED"/>
    <property type="match status" value="1"/>
</dbReference>
<gene>
    <name evidence="6" type="ORF">H9851_00535</name>
</gene>
<evidence type="ECO:0000256" key="3">
    <source>
        <dbReference type="PROSITE-ProRule" id="PRU00169"/>
    </source>
</evidence>
<dbReference type="SMART" id="SM00850">
    <property type="entry name" value="LytTR"/>
    <property type="match status" value="1"/>
</dbReference>
<dbReference type="CDD" id="cd00156">
    <property type="entry name" value="REC"/>
    <property type="match status" value="1"/>
</dbReference>
<dbReference type="InterPro" id="IPR001789">
    <property type="entry name" value="Sig_transdc_resp-reg_receiver"/>
</dbReference>
<name>A0A9D1W0T4_9FIRM</name>
<sequence length="241" mass="27653">MTKIAIIEDDAAFRETLQSYLHRMEQSGAGEYKFSIDCFQDGLSFLDSYRPDFQIVLMDIEMPYMDGIKAAQKLRELDDTVCLIFITNMAQYVFKGYEVSAMDFILKPVSYETFSFKMEKAIAAASRFGRQEKLLKTESGYARIAVSDIYYIEVVQHKLLYHTVRGAFEVWGIMAKAEEEFSPLGFARCNVSYLVNLRHVMQVRGDYVTVGGDQLKISRSYKKDFMQSIMLFYSQGGSAAR</sequence>
<dbReference type="InterPro" id="IPR046947">
    <property type="entry name" value="LytR-like"/>
</dbReference>
<dbReference type="EMBL" id="DXEW01000003">
    <property type="protein sequence ID" value="HIX49757.1"/>
    <property type="molecule type" value="Genomic_DNA"/>
</dbReference>
<evidence type="ECO:0000256" key="2">
    <source>
        <dbReference type="ARBA" id="ARBA00024867"/>
    </source>
</evidence>
<dbReference type="PANTHER" id="PTHR37299:SF1">
    <property type="entry name" value="STAGE 0 SPORULATION PROTEIN A HOMOLOG"/>
    <property type="match status" value="1"/>
</dbReference>
<evidence type="ECO:0000313" key="6">
    <source>
        <dbReference type="EMBL" id="HIX49757.1"/>
    </source>
</evidence>
<dbReference type="AlphaFoldDB" id="A0A9D1W0T4"/>
<comment type="caution">
    <text evidence="6">The sequence shown here is derived from an EMBL/GenBank/DDBJ whole genome shotgun (WGS) entry which is preliminary data.</text>
</comment>
<dbReference type="Pfam" id="PF00072">
    <property type="entry name" value="Response_reg"/>
    <property type="match status" value="1"/>
</dbReference>
<proteinExistence type="predicted"/>
<reference evidence="6" key="2">
    <citation type="submission" date="2021-04" db="EMBL/GenBank/DDBJ databases">
        <authorList>
            <person name="Gilroy R."/>
        </authorList>
    </citation>
    <scope>NUCLEOTIDE SEQUENCE</scope>
    <source>
        <strain evidence="6">2189</strain>
    </source>
</reference>
<feature type="domain" description="HTH LytTR-type" evidence="5">
    <location>
        <begin position="135"/>
        <end position="231"/>
    </location>
</feature>
<evidence type="ECO:0000313" key="7">
    <source>
        <dbReference type="Proteomes" id="UP000886847"/>
    </source>
</evidence>
<organism evidence="6 7">
    <name type="scientific">Candidatus Borkfalkia faecavium</name>
    <dbReference type="NCBI Taxonomy" id="2838508"/>
    <lineage>
        <taxon>Bacteria</taxon>
        <taxon>Bacillati</taxon>
        <taxon>Bacillota</taxon>
        <taxon>Clostridia</taxon>
        <taxon>Christensenellales</taxon>
        <taxon>Christensenellaceae</taxon>
        <taxon>Candidatus Borkfalkia</taxon>
    </lineage>
</organism>
<evidence type="ECO:0000259" key="5">
    <source>
        <dbReference type="PROSITE" id="PS50930"/>
    </source>
</evidence>
<dbReference type="GO" id="GO:0000156">
    <property type="term" value="F:phosphorelay response regulator activity"/>
    <property type="evidence" value="ECO:0007669"/>
    <property type="project" value="InterPro"/>
</dbReference>
<dbReference type="InterPro" id="IPR011006">
    <property type="entry name" value="CheY-like_superfamily"/>
</dbReference>
<dbReference type="PROSITE" id="PS50110">
    <property type="entry name" value="RESPONSE_REGULATORY"/>
    <property type="match status" value="1"/>
</dbReference>
<evidence type="ECO:0000256" key="1">
    <source>
        <dbReference type="ARBA" id="ARBA00018672"/>
    </source>
</evidence>
<dbReference type="Pfam" id="PF04397">
    <property type="entry name" value="LytTR"/>
    <property type="match status" value="1"/>
</dbReference>
<reference evidence="6" key="1">
    <citation type="journal article" date="2021" name="PeerJ">
        <title>Extensive microbial diversity within the chicken gut microbiome revealed by metagenomics and culture.</title>
        <authorList>
            <person name="Gilroy R."/>
            <person name="Ravi A."/>
            <person name="Getino M."/>
            <person name="Pursley I."/>
            <person name="Horton D.L."/>
            <person name="Alikhan N.F."/>
            <person name="Baker D."/>
            <person name="Gharbi K."/>
            <person name="Hall N."/>
            <person name="Watson M."/>
            <person name="Adriaenssens E.M."/>
            <person name="Foster-Nyarko E."/>
            <person name="Jarju S."/>
            <person name="Secka A."/>
            <person name="Antonio M."/>
            <person name="Oren A."/>
            <person name="Chaudhuri R.R."/>
            <person name="La Ragione R."/>
            <person name="Hildebrand F."/>
            <person name="Pallen M.J."/>
        </authorList>
    </citation>
    <scope>NUCLEOTIDE SEQUENCE</scope>
    <source>
        <strain evidence="6">2189</strain>
    </source>
</reference>